<evidence type="ECO:0000256" key="5">
    <source>
        <dbReference type="ARBA" id="ARBA00022989"/>
    </source>
</evidence>
<keyword evidence="9" id="KW-1185">Reference proteome</keyword>
<feature type="transmembrane region" description="Helical" evidence="7">
    <location>
        <begin position="91"/>
        <end position="115"/>
    </location>
</feature>
<comment type="subcellular location">
    <subcellularLocation>
        <location evidence="1">Cell membrane</location>
        <topology evidence="1">Multi-pass membrane protein</topology>
    </subcellularLocation>
</comment>
<dbReference type="EMBL" id="CP000724">
    <property type="protein sequence ID" value="ABR48010.1"/>
    <property type="molecule type" value="Genomic_DNA"/>
</dbReference>
<evidence type="ECO:0000313" key="9">
    <source>
        <dbReference type="Proteomes" id="UP000001572"/>
    </source>
</evidence>
<dbReference type="PANTHER" id="PTHR43299:SF1">
    <property type="entry name" value="UPF0718 PROTEIN YRAQ"/>
    <property type="match status" value="1"/>
</dbReference>
<dbReference type="PANTHER" id="PTHR43299">
    <property type="entry name" value="UPF0718 PROTEIN YRAQ"/>
    <property type="match status" value="1"/>
</dbReference>
<dbReference type="Pfam" id="PF03773">
    <property type="entry name" value="ArsP_1"/>
    <property type="match status" value="1"/>
</dbReference>
<dbReference type="KEGG" id="amt:Amet_1840"/>
<dbReference type="eggNOG" id="COG0701">
    <property type="taxonomic scope" value="Bacteria"/>
</dbReference>
<organism evidence="8 9">
    <name type="scientific">Alkaliphilus metalliredigens (strain QYMF)</name>
    <dbReference type="NCBI Taxonomy" id="293826"/>
    <lineage>
        <taxon>Bacteria</taxon>
        <taxon>Bacillati</taxon>
        <taxon>Bacillota</taxon>
        <taxon>Clostridia</taxon>
        <taxon>Peptostreptococcales</taxon>
        <taxon>Natronincolaceae</taxon>
        <taxon>Alkaliphilus</taxon>
    </lineage>
</organism>
<evidence type="ECO:0000256" key="7">
    <source>
        <dbReference type="SAM" id="Phobius"/>
    </source>
</evidence>
<feature type="transmembrane region" description="Helical" evidence="7">
    <location>
        <begin position="55"/>
        <end position="79"/>
    </location>
</feature>
<evidence type="ECO:0000256" key="1">
    <source>
        <dbReference type="ARBA" id="ARBA00004651"/>
    </source>
</evidence>
<dbReference type="GO" id="GO:0005886">
    <property type="term" value="C:plasma membrane"/>
    <property type="evidence" value="ECO:0007669"/>
    <property type="project" value="UniProtKB-SubCell"/>
</dbReference>
<dbReference type="STRING" id="293826.Amet_1840"/>
<evidence type="ECO:0000256" key="2">
    <source>
        <dbReference type="ARBA" id="ARBA00006386"/>
    </source>
</evidence>
<feature type="transmembrane region" description="Helical" evidence="7">
    <location>
        <begin position="167"/>
        <end position="196"/>
    </location>
</feature>
<accession>A6TP92</accession>
<evidence type="ECO:0000256" key="3">
    <source>
        <dbReference type="ARBA" id="ARBA00022475"/>
    </source>
</evidence>
<reference evidence="9" key="1">
    <citation type="journal article" date="2016" name="Genome Announc.">
        <title>Complete genome sequence of Alkaliphilus metalliredigens strain QYMF, an alkaliphilic and metal-reducing bacterium isolated from borax-contaminated leachate ponds.</title>
        <authorList>
            <person name="Hwang C."/>
            <person name="Copeland A."/>
            <person name="Lucas S."/>
            <person name="Lapidus A."/>
            <person name="Barry K."/>
            <person name="Detter J.C."/>
            <person name="Glavina Del Rio T."/>
            <person name="Hammon N."/>
            <person name="Israni S."/>
            <person name="Dalin E."/>
            <person name="Tice H."/>
            <person name="Pitluck S."/>
            <person name="Chertkov O."/>
            <person name="Brettin T."/>
            <person name="Bruce D."/>
            <person name="Han C."/>
            <person name="Schmutz J."/>
            <person name="Larimer F."/>
            <person name="Land M.L."/>
            <person name="Hauser L."/>
            <person name="Kyrpides N."/>
            <person name="Mikhailova N."/>
            <person name="Ye Q."/>
            <person name="Zhou J."/>
            <person name="Richardson P."/>
            <person name="Fields M.W."/>
        </authorList>
    </citation>
    <scope>NUCLEOTIDE SEQUENCE [LARGE SCALE GENOMIC DNA]</scope>
    <source>
        <strain evidence="9">QYMF</strain>
    </source>
</reference>
<dbReference type="RefSeq" id="WP_012063045.1">
    <property type="nucleotide sequence ID" value="NC_009633.1"/>
</dbReference>
<dbReference type="OrthoDB" id="9777774at2"/>
<dbReference type="HOGENOM" id="CLU_1222665_0_0_9"/>
<protein>
    <submittedName>
        <fullName evidence="8">Permease</fullName>
    </submittedName>
</protein>
<evidence type="ECO:0000256" key="4">
    <source>
        <dbReference type="ARBA" id="ARBA00022692"/>
    </source>
</evidence>
<feature type="transmembrane region" description="Helical" evidence="7">
    <location>
        <begin position="12"/>
        <end position="34"/>
    </location>
</feature>
<dbReference type="InterPro" id="IPR005524">
    <property type="entry name" value="DUF318"/>
</dbReference>
<comment type="similarity">
    <text evidence="2">Belongs to the UPF0718 family.</text>
</comment>
<gene>
    <name evidence="8" type="ordered locus">Amet_1840</name>
</gene>
<feature type="transmembrane region" description="Helical" evidence="7">
    <location>
        <begin position="122"/>
        <end position="140"/>
    </location>
</feature>
<evidence type="ECO:0000313" key="8">
    <source>
        <dbReference type="EMBL" id="ABR48010.1"/>
    </source>
</evidence>
<keyword evidence="5 7" id="KW-1133">Transmembrane helix</keyword>
<dbReference type="Proteomes" id="UP000001572">
    <property type="component" value="Chromosome"/>
</dbReference>
<name>A6TP92_ALKMQ</name>
<keyword evidence="6 7" id="KW-0472">Membrane</keyword>
<keyword evidence="4 7" id="KW-0812">Transmembrane</keyword>
<keyword evidence="3" id="KW-1003">Cell membrane</keyword>
<dbReference type="AlphaFoldDB" id="A6TP92"/>
<evidence type="ECO:0000256" key="6">
    <source>
        <dbReference type="ARBA" id="ARBA00023136"/>
    </source>
</evidence>
<sequence>MMDIILAGWEALVDYLIIRRVISLTIAFFLSGAISQFMSQGAVMRYFGPKSDKRLSYLVASVSGAILAVCSCSVLSMFASIRKKGAGIGPAVTFLFSGPALNILAITFTFSLIGVDIGFVRLISAILLSIIIGFVMYLIYNESETVDPNDTMFNIEDDNDRTLGQNILFFITLIAILVSGVRRPIMTAILLVILIVQLFTRRNKKTSLIEGVSLNKAAEEGTSAAL</sequence>
<proteinExistence type="inferred from homology"/>